<accession>A0A9W7F291</accession>
<sequence>MSDSPIPLSEIKSPPPLASSKPSFASCLINKPVAVTPSVTSTTSKRLEESIPDPTSYLPAVPSLLDERFENAFAGAAAFGRSNFTSFLLAGVVDR</sequence>
<comment type="caution">
    <text evidence="1">The sequence shown here is derived from an EMBL/GenBank/DDBJ whole genome shotgun (WGS) entry which is preliminary data.</text>
</comment>
<proteinExistence type="predicted"/>
<evidence type="ECO:0000313" key="1">
    <source>
        <dbReference type="EMBL" id="GMH99440.1"/>
    </source>
</evidence>
<name>A0A9W7F291_9STRA</name>
<dbReference type="AlphaFoldDB" id="A0A9W7F291"/>
<organism evidence="1 2">
    <name type="scientific">Triparma verrucosa</name>
    <dbReference type="NCBI Taxonomy" id="1606542"/>
    <lineage>
        <taxon>Eukaryota</taxon>
        <taxon>Sar</taxon>
        <taxon>Stramenopiles</taxon>
        <taxon>Ochrophyta</taxon>
        <taxon>Bolidophyceae</taxon>
        <taxon>Parmales</taxon>
        <taxon>Triparmaceae</taxon>
        <taxon>Triparma</taxon>
    </lineage>
</organism>
<gene>
    <name evidence="1" type="ORF">TrVE_jg3848</name>
</gene>
<evidence type="ECO:0000313" key="2">
    <source>
        <dbReference type="Proteomes" id="UP001165160"/>
    </source>
</evidence>
<dbReference type="EMBL" id="BRXX01000235">
    <property type="protein sequence ID" value="GMH99440.1"/>
    <property type="molecule type" value="Genomic_DNA"/>
</dbReference>
<dbReference type="Proteomes" id="UP001165160">
    <property type="component" value="Unassembled WGS sequence"/>
</dbReference>
<keyword evidence="2" id="KW-1185">Reference proteome</keyword>
<protein>
    <submittedName>
        <fullName evidence="1">Uncharacterized protein</fullName>
    </submittedName>
</protein>
<reference evidence="2" key="1">
    <citation type="journal article" date="2023" name="Commun. Biol.">
        <title>Genome analysis of Parmales, the sister group of diatoms, reveals the evolutionary specialization of diatoms from phago-mixotrophs to photoautotrophs.</title>
        <authorList>
            <person name="Ban H."/>
            <person name="Sato S."/>
            <person name="Yoshikawa S."/>
            <person name="Yamada K."/>
            <person name="Nakamura Y."/>
            <person name="Ichinomiya M."/>
            <person name="Sato N."/>
            <person name="Blanc-Mathieu R."/>
            <person name="Endo H."/>
            <person name="Kuwata A."/>
            <person name="Ogata H."/>
        </authorList>
    </citation>
    <scope>NUCLEOTIDE SEQUENCE [LARGE SCALE GENOMIC DNA]</scope>
    <source>
        <strain evidence="2">NIES 3699</strain>
    </source>
</reference>